<feature type="transmembrane region" description="Helical" evidence="1">
    <location>
        <begin position="193"/>
        <end position="216"/>
    </location>
</feature>
<protein>
    <recommendedName>
        <fullName evidence="2">PARP catalytic domain-containing protein</fullName>
    </recommendedName>
</protein>
<evidence type="ECO:0000256" key="1">
    <source>
        <dbReference type="SAM" id="Phobius"/>
    </source>
</evidence>
<accession>A0A7S1S5T8</accession>
<dbReference type="EMBL" id="HBGE01103857">
    <property type="protein sequence ID" value="CAD9185141.1"/>
    <property type="molecule type" value="Transcribed_RNA"/>
</dbReference>
<reference evidence="3" key="1">
    <citation type="submission" date="2021-01" db="EMBL/GenBank/DDBJ databases">
        <authorList>
            <person name="Corre E."/>
            <person name="Pelletier E."/>
            <person name="Niang G."/>
            <person name="Scheremetjew M."/>
            <person name="Finn R."/>
            <person name="Kale V."/>
            <person name="Holt S."/>
            <person name="Cochrane G."/>
            <person name="Meng A."/>
            <person name="Brown T."/>
            <person name="Cohen L."/>
        </authorList>
    </citation>
    <scope>NUCLEOTIDE SEQUENCE</scope>
    <source>
        <strain evidence="3">OF101</strain>
    </source>
</reference>
<name>A0A7S1S5T8_ALECA</name>
<feature type="transmembrane region" description="Helical" evidence="1">
    <location>
        <begin position="137"/>
        <end position="155"/>
    </location>
</feature>
<dbReference type="GO" id="GO:0003950">
    <property type="term" value="F:NAD+ poly-ADP-ribosyltransferase activity"/>
    <property type="evidence" value="ECO:0007669"/>
    <property type="project" value="InterPro"/>
</dbReference>
<feature type="domain" description="PARP catalytic" evidence="2">
    <location>
        <begin position="274"/>
        <end position="401"/>
    </location>
</feature>
<feature type="transmembrane region" description="Helical" evidence="1">
    <location>
        <begin position="161"/>
        <end position="181"/>
    </location>
</feature>
<evidence type="ECO:0000259" key="2">
    <source>
        <dbReference type="Pfam" id="PF00644"/>
    </source>
</evidence>
<evidence type="ECO:0000313" key="3">
    <source>
        <dbReference type="EMBL" id="CAD9185141.1"/>
    </source>
</evidence>
<sequence>MQAVAQALSTTSPTPWLSAMSSMWEPLIPPQPPWTLGGRWKVGDCSKSLCLQHWKRLGIVFSCREPAGGEVFLGRVLWDAQGWYLFGAFGSKQPVKGRLSIGASTASIKWPTGAQWAQEQEEWDSTVAPDYRQTRSALLGLLVVLLPGAFLQVYRLLLANVLLFCSSVAHVILAFRIMPWCTTLYPPGAKWRCLSLCCIVSVSSLMALNATAAAWLALNCWREPFGHVYLACMTLSMLCSLLYGSWVQAAESWANSQNPEEWAGVAKIPFSHAEHARVVEAFDSACKHWQHIYPFSLEVTEVFSISNLFLSARFAESHGRLASGLNITQLFYGCSASAAKAIITSGFRTPPRILGRAISFYETPLKSWQYTSKTGASYLLVCDVALGLAKGVSEERAMLSRENLQAAFSSATESDSLLGLRQEDGGILRVPAHQLLRPEQALPTFLLRLREKQFEAR</sequence>
<feature type="transmembrane region" description="Helical" evidence="1">
    <location>
        <begin position="228"/>
        <end position="247"/>
    </location>
</feature>
<organism evidence="3">
    <name type="scientific">Alexandrium catenella</name>
    <name type="common">Red tide dinoflagellate</name>
    <name type="synonym">Gonyaulax catenella</name>
    <dbReference type="NCBI Taxonomy" id="2925"/>
    <lineage>
        <taxon>Eukaryota</taxon>
        <taxon>Sar</taxon>
        <taxon>Alveolata</taxon>
        <taxon>Dinophyceae</taxon>
        <taxon>Gonyaulacales</taxon>
        <taxon>Pyrocystaceae</taxon>
        <taxon>Alexandrium</taxon>
    </lineage>
</organism>
<dbReference type="AlphaFoldDB" id="A0A7S1S5T8"/>
<gene>
    <name evidence="3" type="ORF">ACAT0790_LOCUS61915</name>
</gene>
<keyword evidence="1" id="KW-1133">Transmembrane helix</keyword>
<proteinExistence type="predicted"/>
<dbReference type="SUPFAM" id="SSF56399">
    <property type="entry name" value="ADP-ribosylation"/>
    <property type="match status" value="1"/>
</dbReference>
<keyword evidence="1" id="KW-0472">Membrane</keyword>
<dbReference type="InterPro" id="IPR012317">
    <property type="entry name" value="Poly(ADP-ribose)pol_cat_dom"/>
</dbReference>
<dbReference type="Pfam" id="PF00644">
    <property type="entry name" value="PARP"/>
    <property type="match status" value="1"/>
</dbReference>
<keyword evidence="1" id="KW-0812">Transmembrane</keyword>
<dbReference type="Gene3D" id="3.90.228.10">
    <property type="match status" value="1"/>
</dbReference>